<dbReference type="InterPro" id="IPR000326">
    <property type="entry name" value="PAP2/HPO"/>
</dbReference>
<protein>
    <submittedName>
        <fullName evidence="4">Undecaprenyl-diphosphatase</fullName>
    </submittedName>
</protein>
<accession>A0A1G8C4H3</accession>
<organism evidence="4 5">
    <name type="scientific">Agrococcus jejuensis</name>
    <dbReference type="NCBI Taxonomy" id="399736"/>
    <lineage>
        <taxon>Bacteria</taxon>
        <taxon>Bacillati</taxon>
        <taxon>Actinomycetota</taxon>
        <taxon>Actinomycetes</taxon>
        <taxon>Micrococcales</taxon>
        <taxon>Microbacteriaceae</taxon>
        <taxon>Agrococcus</taxon>
    </lineage>
</organism>
<evidence type="ECO:0000259" key="3">
    <source>
        <dbReference type="SMART" id="SM00014"/>
    </source>
</evidence>
<dbReference type="Gene3D" id="1.20.144.10">
    <property type="entry name" value="Phosphatidic acid phosphatase type 2/haloperoxidase"/>
    <property type="match status" value="2"/>
</dbReference>
<dbReference type="STRING" id="399736.SAMN04489720_1160"/>
<dbReference type="InterPro" id="IPR036938">
    <property type="entry name" value="PAP2/HPO_sf"/>
</dbReference>
<dbReference type="AlphaFoldDB" id="A0A1G8C4H3"/>
<dbReference type="RefSeq" id="WP_092503266.1">
    <property type="nucleotide sequence ID" value="NZ_LT629695.1"/>
</dbReference>
<dbReference type="SUPFAM" id="SSF48317">
    <property type="entry name" value="Acid phosphatase/Vanadium-dependent haloperoxidase"/>
    <property type="match status" value="1"/>
</dbReference>
<evidence type="ECO:0000256" key="2">
    <source>
        <dbReference type="SAM" id="SignalP"/>
    </source>
</evidence>
<keyword evidence="2" id="KW-0732">Signal</keyword>
<evidence type="ECO:0000313" key="5">
    <source>
        <dbReference type="Proteomes" id="UP000198822"/>
    </source>
</evidence>
<dbReference type="PANTHER" id="PTHR14969:SF13">
    <property type="entry name" value="AT30094P"/>
    <property type="match status" value="1"/>
</dbReference>
<name>A0A1G8C4H3_9MICO</name>
<dbReference type="EMBL" id="LT629695">
    <property type="protein sequence ID" value="SDH40208.1"/>
    <property type="molecule type" value="Genomic_DNA"/>
</dbReference>
<dbReference type="PROSITE" id="PS51257">
    <property type="entry name" value="PROKAR_LIPOPROTEIN"/>
    <property type="match status" value="1"/>
</dbReference>
<keyword evidence="5" id="KW-1185">Reference proteome</keyword>
<sequence>MRPPRPAPLALGGLACVVALVALAAAVGAGATEQLDVAVHAWAVDARTEWMASAATALAVLGGTTGAVVMGAVVVLILLAARRPWAAIAVAASALGAFALSETIKAAVGRLRPEDGLLSVPGASFPSGHATEAAALAVALAIAAGTRWWVLLAAAWMTAMAASRLVLGVHWLSDVAGGLLLGTATALLVWALVTALRRVGRRPREASTA</sequence>
<reference evidence="5" key="1">
    <citation type="submission" date="2016-10" db="EMBL/GenBank/DDBJ databases">
        <authorList>
            <person name="Varghese N."/>
            <person name="Submissions S."/>
        </authorList>
    </citation>
    <scope>NUCLEOTIDE SEQUENCE [LARGE SCALE GENOMIC DNA]</scope>
    <source>
        <strain evidence="5">DSM 22002</strain>
    </source>
</reference>
<dbReference type="Proteomes" id="UP000198822">
    <property type="component" value="Chromosome I"/>
</dbReference>
<gene>
    <name evidence="4" type="ORF">SAMN04489720_1160</name>
</gene>
<feature type="transmembrane region" description="Helical" evidence="1">
    <location>
        <begin position="175"/>
        <end position="196"/>
    </location>
</feature>
<feature type="domain" description="Phosphatidic acid phosphatase type 2/haloperoxidase" evidence="3">
    <location>
        <begin position="86"/>
        <end position="190"/>
    </location>
</feature>
<evidence type="ECO:0000313" key="4">
    <source>
        <dbReference type="EMBL" id="SDH40208.1"/>
    </source>
</evidence>
<feature type="signal peptide" evidence="2">
    <location>
        <begin position="1"/>
        <end position="24"/>
    </location>
</feature>
<dbReference type="Pfam" id="PF01569">
    <property type="entry name" value="PAP2"/>
    <property type="match status" value="1"/>
</dbReference>
<dbReference type="PANTHER" id="PTHR14969">
    <property type="entry name" value="SPHINGOSINE-1-PHOSPHATE PHOSPHOHYDROLASE"/>
    <property type="match status" value="1"/>
</dbReference>
<keyword evidence="1" id="KW-0812">Transmembrane</keyword>
<feature type="chain" id="PRO_5038726381" evidence="2">
    <location>
        <begin position="25"/>
        <end position="209"/>
    </location>
</feature>
<feature type="transmembrane region" description="Helical" evidence="1">
    <location>
        <begin position="50"/>
        <end position="78"/>
    </location>
</feature>
<dbReference type="SMART" id="SM00014">
    <property type="entry name" value="acidPPc"/>
    <property type="match status" value="1"/>
</dbReference>
<keyword evidence="1" id="KW-0472">Membrane</keyword>
<evidence type="ECO:0000256" key="1">
    <source>
        <dbReference type="SAM" id="Phobius"/>
    </source>
</evidence>
<proteinExistence type="predicted"/>
<keyword evidence="1" id="KW-1133">Transmembrane helix</keyword>